<evidence type="ECO:0000313" key="2">
    <source>
        <dbReference type="EMBL" id="RCH53930.1"/>
    </source>
</evidence>
<evidence type="ECO:0000256" key="1">
    <source>
        <dbReference type="SAM" id="Phobius"/>
    </source>
</evidence>
<organism evidence="2 3">
    <name type="scientific">Mucilaginibacter hurinus</name>
    <dbReference type="NCBI Taxonomy" id="2201324"/>
    <lineage>
        <taxon>Bacteria</taxon>
        <taxon>Pseudomonadati</taxon>
        <taxon>Bacteroidota</taxon>
        <taxon>Sphingobacteriia</taxon>
        <taxon>Sphingobacteriales</taxon>
        <taxon>Sphingobacteriaceae</taxon>
        <taxon>Mucilaginibacter</taxon>
    </lineage>
</organism>
<evidence type="ECO:0000313" key="3">
    <source>
        <dbReference type="Proteomes" id="UP000253209"/>
    </source>
</evidence>
<dbReference type="AlphaFoldDB" id="A0A367GKT3"/>
<sequence>MYLKNIILHKTAAEPEMLMQKISSQLVKQHYIITSQTGSAITFKDDMWQIRLKSKIYSKVDKGIIEIETSGTDTIIKYTYYISYIVEIVVLCIALTVSFMIRQYYVILFILPFLIQFAARTVTLPERVREMITTILE</sequence>
<reference evidence="2 3" key="1">
    <citation type="submission" date="2018-05" db="EMBL/GenBank/DDBJ databases">
        <title>Mucilaginibacter hurinus sp. nov., isolated from briquette warehouse soil.</title>
        <authorList>
            <person name="Choi L."/>
        </authorList>
    </citation>
    <scope>NUCLEOTIDE SEQUENCE [LARGE SCALE GENOMIC DNA]</scope>
    <source>
        <strain evidence="2 3">ZR32</strain>
    </source>
</reference>
<feature type="transmembrane region" description="Helical" evidence="1">
    <location>
        <begin position="78"/>
        <end position="98"/>
    </location>
</feature>
<name>A0A367GKT3_9SPHI</name>
<keyword evidence="1" id="KW-0812">Transmembrane</keyword>
<dbReference type="Proteomes" id="UP000253209">
    <property type="component" value="Unassembled WGS sequence"/>
</dbReference>
<accession>A0A367GKT3</accession>
<keyword evidence="3" id="KW-1185">Reference proteome</keyword>
<comment type="caution">
    <text evidence="2">The sequence shown here is derived from an EMBL/GenBank/DDBJ whole genome shotgun (WGS) entry which is preliminary data.</text>
</comment>
<proteinExistence type="predicted"/>
<feature type="transmembrane region" description="Helical" evidence="1">
    <location>
        <begin position="104"/>
        <end position="122"/>
    </location>
</feature>
<protein>
    <submittedName>
        <fullName evidence="2">Uncharacterized protein</fullName>
    </submittedName>
</protein>
<dbReference type="EMBL" id="QGDC01000009">
    <property type="protein sequence ID" value="RCH53930.1"/>
    <property type="molecule type" value="Genomic_DNA"/>
</dbReference>
<keyword evidence="1" id="KW-0472">Membrane</keyword>
<gene>
    <name evidence="2" type="ORF">DJ568_15435</name>
</gene>
<keyword evidence="1" id="KW-1133">Transmembrane helix</keyword>